<dbReference type="InterPro" id="IPR050306">
    <property type="entry name" value="PfkB_Carbo_kinase"/>
</dbReference>
<dbReference type="GO" id="GO:0006974">
    <property type="term" value="P:DNA damage response"/>
    <property type="evidence" value="ECO:0007669"/>
    <property type="project" value="TreeGrafter"/>
</dbReference>
<gene>
    <name evidence="5" type="ORF">SAMN04488001_1338</name>
</gene>
<evidence type="ECO:0000313" key="6">
    <source>
        <dbReference type="Proteomes" id="UP000199441"/>
    </source>
</evidence>
<protein>
    <submittedName>
        <fullName evidence="5">2-keto-3-deoxygluconate kinase</fullName>
    </submittedName>
</protein>
<reference evidence="6" key="1">
    <citation type="submission" date="2016-10" db="EMBL/GenBank/DDBJ databases">
        <authorList>
            <person name="Varghese N."/>
            <person name="Submissions S."/>
        </authorList>
    </citation>
    <scope>NUCLEOTIDE SEQUENCE [LARGE SCALE GENOMIC DNA]</scope>
    <source>
        <strain evidence="6">DSM 26922</strain>
    </source>
</reference>
<evidence type="ECO:0000313" key="5">
    <source>
        <dbReference type="EMBL" id="SDW61321.1"/>
    </source>
</evidence>
<dbReference type="GO" id="GO:0042840">
    <property type="term" value="P:D-glucuronate catabolic process"/>
    <property type="evidence" value="ECO:0007669"/>
    <property type="project" value="TreeGrafter"/>
</dbReference>
<dbReference type="GO" id="GO:0019698">
    <property type="term" value="P:D-galacturonate catabolic process"/>
    <property type="evidence" value="ECO:0007669"/>
    <property type="project" value="TreeGrafter"/>
</dbReference>
<name>A0A1H2UZ24_9RHOB</name>
<dbReference type="GO" id="GO:0008673">
    <property type="term" value="F:2-dehydro-3-deoxygluconokinase activity"/>
    <property type="evidence" value="ECO:0007669"/>
    <property type="project" value="TreeGrafter"/>
</dbReference>
<dbReference type="Gene3D" id="3.40.1190.20">
    <property type="match status" value="1"/>
</dbReference>
<feature type="domain" description="Carbohydrate kinase PfkB" evidence="4">
    <location>
        <begin position="8"/>
        <end position="286"/>
    </location>
</feature>
<evidence type="ECO:0000256" key="2">
    <source>
        <dbReference type="ARBA" id="ARBA00022679"/>
    </source>
</evidence>
<dbReference type="PANTHER" id="PTHR43085:SF15">
    <property type="entry name" value="2-DEHYDRO-3-DEOXYGLUCONOKINASE"/>
    <property type="match status" value="1"/>
</dbReference>
<keyword evidence="6" id="KW-1185">Reference proteome</keyword>
<dbReference type="STRING" id="670155.SAMN04488001_1338"/>
<dbReference type="PANTHER" id="PTHR43085">
    <property type="entry name" value="HEXOKINASE FAMILY MEMBER"/>
    <property type="match status" value="1"/>
</dbReference>
<dbReference type="AlphaFoldDB" id="A0A1H2UZ24"/>
<dbReference type="GO" id="GO:0005829">
    <property type="term" value="C:cytosol"/>
    <property type="evidence" value="ECO:0007669"/>
    <property type="project" value="TreeGrafter"/>
</dbReference>
<keyword evidence="2" id="KW-0808">Transferase</keyword>
<dbReference type="EMBL" id="FNOI01000002">
    <property type="protein sequence ID" value="SDW61321.1"/>
    <property type="molecule type" value="Genomic_DNA"/>
</dbReference>
<evidence type="ECO:0000256" key="3">
    <source>
        <dbReference type="ARBA" id="ARBA00022777"/>
    </source>
</evidence>
<organism evidence="5 6">
    <name type="scientific">Litoreibacter albidus</name>
    <dbReference type="NCBI Taxonomy" id="670155"/>
    <lineage>
        <taxon>Bacteria</taxon>
        <taxon>Pseudomonadati</taxon>
        <taxon>Pseudomonadota</taxon>
        <taxon>Alphaproteobacteria</taxon>
        <taxon>Rhodobacterales</taxon>
        <taxon>Roseobacteraceae</taxon>
        <taxon>Litoreibacter</taxon>
    </lineage>
</organism>
<dbReference type="SUPFAM" id="SSF53613">
    <property type="entry name" value="Ribokinase-like"/>
    <property type="match status" value="1"/>
</dbReference>
<evidence type="ECO:0000259" key="4">
    <source>
        <dbReference type="Pfam" id="PF00294"/>
    </source>
</evidence>
<dbReference type="Proteomes" id="UP000199441">
    <property type="component" value="Unassembled WGS sequence"/>
</dbReference>
<comment type="similarity">
    <text evidence="1">Belongs to the carbohydrate kinase PfkB family.</text>
</comment>
<proteinExistence type="inferred from homology"/>
<evidence type="ECO:0000256" key="1">
    <source>
        <dbReference type="ARBA" id="ARBA00010688"/>
    </source>
</evidence>
<keyword evidence="3 5" id="KW-0418">Kinase</keyword>
<sequence>MVELAPLDQANEFHMGFAGDTFNTSWYMRTLRPDVETSYFTRVGTDAVSNAMLDMMSGAGVNTSFIAQDPVRSVGLYLISLKDGERSFSYWREQSAARKLAQDAELLKRAMQDSDLIYFSGISLAILDPQGRQTLLDALSAARADGKRIAFDSNLRPRLWASTDEMTTMVMKAAAVSDIILPSYDDEADFFGDANIEATGIRYLGAGAKTVVIKNGAGAVHYIHEGFSHHIDPPAVGDIVDTTSAGDSFNAGFFAGLDRATSMEELIRSASQIAGQVIGRKGALVPLDLSKITI</sequence>
<dbReference type="InterPro" id="IPR011611">
    <property type="entry name" value="PfkB_dom"/>
</dbReference>
<dbReference type="CDD" id="cd01166">
    <property type="entry name" value="KdgK"/>
    <property type="match status" value="1"/>
</dbReference>
<dbReference type="InterPro" id="IPR029056">
    <property type="entry name" value="Ribokinase-like"/>
</dbReference>
<accession>A0A1H2UZ24</accession>
<dbReference type="Pfam" id="PF00294">
    <property type="entry name" value="PfkB"/>
    <property type="match status" value="1"/>
</dbReference>